<sequence>MVFGLIFASLLTAVVTNFVNDAKYVPYQVVAGAIKGAMAGRIFQEQFHSYIKEYDNFNELYTAILNEEVTYGLLNTDIAAYQQLHWNDGVPSNQQLAVVFVVPMSVSVSAALNFDWDEEYMDCTMQHWEKAQRYAIEKFRRTPEVTVKYEIPLADIFHEITMFSLLLYICIGSFIAGLLFDIVKLGWKYFSSCKKNTKTEEVEKVHQVKEKEDVVQNLYVGDEMIISRSEFMILQTELMNLNRIVQNALEKLGERVDR</sequence>
<keyword evidence="4" id="KW-1185">Reference proteome</keyword>
<keyword evidence="2" id="KW-0732">Signal</keyword>
<reference evidence="3" key="1">
    <citation type="submission" date="2021-01" db="UniProtKB">
        <authorList>
            <consortium name="EnsemblMetazoa"/>
        </authorList>
    </citation>
    <scope>IDENTIFICATION</scope>
</reference>
<dbReference type="Proteomes" id="UP000594262">
    <property type="component" value="Unplaced"/>
</dbReference>
<feature type="signal peptide" evidence="2">
    <location>
        <begin position="1"/>
        <end position="16"/>
    </location>
</feature>
<dbReference type="AlphaFoldDB" id="A0A7M5TRB4"/>
<dbReference type="OrthoDB" id="297496at2759"/>
<proteinExistence type="predicted"/>
<feature type="transmembrane region" description="Helical" evidence="1">
    <location>
        <begin position="165"/>
        <end position="187"/>
    </location>
</feature>
<accession>A0A7M5TRB4</accession>
<keyword evidence="1" id="KW-0812">Transmembrane</keyword>
<evidence type="ECO:0000256" key="1">
    <source>
        <dbReference type="SAM" id="Phobius"/>
    </source>
</evidence>
<evidence type="ECO:0000313" key="4">
    <source>
        <dbReference type="Proteomes" id="UP000594262"/>
    </source>
</evidence>
<dbReference type="EnsemblMetazoa" id="CLYHEMT000667.1">
    <property type="protein sequence ID" value="CLYHEMP000667.1"/>
    <property type="gene ID" value="CLYHEMG000667"/>
</dbReference>
<evidence type="ECO:0000256" key="2">
    <source>
        <dbReference type="SAM" id="SignalP"/>
    </source>
</evidence>
<feature type="chain" id="PRO_5029617409" evidence="2">
    <location>
        <begin position="17"/>
        <end position="258"/>
    </location>
</feature>
<organism evidence="3 4">
    <name type="scientific">Clytia hemisphaerica</name>
    <dbReference type="NCBI Taxonomy" id="252671"/>
    <lineage>
        <taxon>Eukaryota</taxon>
        <taxon>Metazoa</taxon>
        <taxon>Cnidaria</taxon>
        <taxon>Hydrozoa</taxon>
        <taxon>Hydroidolina</taxon>
        <taxon>Leptothecata</taxon>
        <taxon>Obeliida</taxon>
        <taxon>Clytiidae</taxon>
        <taxon>Clytia</taxon>
    </lineage>
</organism>
<keyword evidence="1" id="KW-0472">Membrane</keyword>
<keyword evidence="1" id="KW-1133">Transmembrane helix</keyword>
<evidence type="ECO:0000313" key="3">
    <source>
        <dbReference type="EnsemblMetazoa" id="CLYHEMP000667.1"/>
    </source>
</evidence>
<name>A0A7M5TRB4_9CNID</name>
<protein>
    <submittedName>
        <fullName evidence="3">Uncharacterized protein</fullName>
    </submittedName>
</protein>